<organism evidence="1 2">
    <name type="scientific">Aquitalea magnusonii</name>
    <dbReference type="NCBI Taxonomy" id="332411"/>
    <lineage>
        <taxon>Bacteria</taxon>
        <taxon>Pseudomonadati</taxon>
        <taxon>Pseudomonadota</taxon>
        <taxon>Betaproteobacteria</taxon>
        <taxon>Neisseriales</taxon>
        <taxon>Chromobacteriaceae</taxon>
        <taxon>Aquitalea</taxon>
    </lineage>
</organism>
<dbReference type="Gene3D" id="3.30.420.310">
    <property type="entry name" value="2-keto-3-deoxy-galactonokinase, C-terminal domain"/>
    <property type="match status" value="1"/>
</dbReference>
<accession>A0A3G9GKM3</accession>
<keyword evidence="2" id="KW-1185">Reference proteome</keyword>
<dbReference type="RefSeq" id="WP_089083624.1">
    <property type="nucleotide sequence ID" value="NZ_AP018823.1"/>
</dbReference>
<keyword evidence="1" id="KW-0808">Transferase</keyword>
<protein>
    <submittedName>
        <fullName evidence="1">2-dehydro-3-deoxygalactonokinase</fullName>
        <ecNumber evidence="1">2.7.1.58</ecNumber>
    </submittedName>
</protein>
<dbReference type="GO" id="GO:0034194">
    <property type="term" value="P:D-galactonate catabolic process"/>
    <property type="evidence" value="ECO:0007669"/>
    <property type="project" value="InterPro"/>
</dbReference>
<dbReference type="Pfam" id="PF05035">
    <property type="entry name" value="DGOK"/>
    <property type="match status" value="1"/>
</dbReference>
<dbReference type="EMBL" id="AP018823">
    <property type="protein sequence ID" value="BBF87169.1"/>
    <property type="molecule type" value="Genomic_DNA"/>
</dbReference>
<reference evidence="2" key="1">
    <citation type="journal article" date="2017" name="Biotechnol. Biofuels">
        <title>Evaluation of environmental bacterial communities as a factor affecting the growth of duckweed Lemna minor.</title>
        <authorList>
            <person name="Ishizawa H."/>
            <person name="Kuroda M."/>
            <person name="Morikawa M."/>
            <person name="Ike M."/>
        </authorList>
    </citation>
    <scope>NUCLEOTIDE SEQUENCE [LARGE SCALE GENOMIC DNA]</scope>
    <source>
        <strain evidence="2">H3</strain>
    </source>
</reference>
<dbReference type="Gene3D" id="3.30.420.300">
    <property type="entry name" value="2-keto-3-deoxy-galactonokinase, substrate binding domain"/>
    <property type="match status" value="1"/>
</dbReference>
<dbReference type="AlphaFoldDB" id="A0A3G9GKM3"/>
<sequence length="334" mass="35737">MNIITLDTGTTNTRITVWENATPVYQASKAVGVRNTAISGNKSALENSVKNTIAEALQQAGLYLAQIDLIVASGMITSNVGLIELGHLMAPAGLPELAKGMVEVTLPNVCAKPIWFIPGIRNQIANIGLHNIEAMDMMRGEEVEVMGLLKRLVLNTAAVIALPGSHSKFVHLDAQQRITGCVTTLAGELLQVVTQHTILAEALDADFADELDIEMLLAGAASAKNLGLGRACFMVRTLSQFTVYQRNARANFLLGAILGADLLTLRNSTAMRMNPSTQFVITGKPMLREALAALVSNDDFFSGKVSIVNQMQQENLAGYGAMAIAHARGLLNKQ</sequence>
<dbReference type="EC" id="2.7.1.58" evidence="1"/>
<dbReference type="KEGG" id="amah:DLM_3583"/>
<dbReference type="OrthoDB" id="256574at2"/>
<gene>
    <name evidence="1" type="ORF">DLM_3583</name>
</gene>
<dbReference type="InterPro" id="IPR042257">
    <property type="entry name" value="DGOK_C"/>
</dbReference>
<evidence type="ECO:0000313" key="1">
    <source>
        <dbReference type="EMBL" id="BBF87169.1"/>
    </source>
</evidence>
<evidence type="ECO:0000313" key="2">
    <source>
        <dbReference type="Proteomes" id="UP000198290"/>
    </source>
</evidence>
<dbReference type="InterPro" id="IPR042258">
    <property type="entry name" value="DGOK_N"/>
</dbReference>
<proteinExistence type="predicted"/>
<dbReference type="SUPFAM" id="SSF53067">
    <property type="entry name" value="Actin-like ATPase domain"/>
    <property type="match status" value="1"/>
</dbReference>
<dbReference type="GO" id="GO:0008671">
    <property type="term" value="F:2-dehydro-3-deoxygalactonokinase activity"/>
    <property type="evidence" value="ECO:0007669"/>
    <property type="project" value="UniProtKB-EC"/>
</dbReference>
<dbReference type="InterPro" id="IPR043129">
    <property type="entry name" value="ATPase_NBD"/>
</dbReference>
<dbReference type="InterPro" id="IPR007729">
    <property type="entry name" value="DGOK"/>
</dbReference>
<dbReference type="CDD" id="cd24012">
    <property type="entry name" value="ASKHA_NBD_KDGal-kinase"/>
    <property type="match status" value="1"/>
</dbReference>
<reference evidence="2" key="3">
    <citation type="journal article" date="2017" name="Plant Physiol. Biochem.">
        <title>Differential oxidative and antioxidative response of duckweed Lemna minor toward plant growth promoting/inhibiting bacteria.</title>
        <authorList>
            <person name="Ishizawa H."/>
            <person name="Kuroda M."/>
            <person name="Morikawa M."/>
            <person name="Ike M."/>
        </authorList>
    </citation>
    <scope>NUCLEOTIDE SEQUENCE [LARGE SCALE GENOMIC DNA]</scope>
    <source>
        <strain evidence="2">H3</strain>
    </source>
</reference>
<dbReference type="Proteomes" id="UP000198290">
    <property type="component" value="Chromosome"/>
</dbReference>
<keyword evidence="1" id="KW-0418">Kinase</keyword>
<reference evidence="1 2" key="2">
    <citation type="journal article" date="2017" name="Genome Announc.">
        <title>Draft genome sequence of Aquitalea magnusonii strain H3, a plant growth-promoting bacterium of duckweed Lemna minor.</title>
        <authorList>
            <person name="Ishizawa H."/>
            <person name="Kuroda M."/>
            <person name="Ike M."/>
        </authorList>
    </citation>
    <scope>NUCLEOTIDE SEQUENCE [LARGE SCALE GENOMIC DNA]</scope>
    <source>
        <strain evidence="1 2">H3</strain>
    </source>
</reference>
<name>A0A3G9GKM3_9NEIS</name>